<sequence>MRGNIIEKYCSVSFDVWGTLIDLNYMLRRIAYVAAEKKRENVNLYTSKVLEAYEKSKMLRRRNPEITPNQLLEKSKEIMAEKLEMNIGAVDNIIGEAFRTAEVDKAVYQDVIPTLDGLGRLGLKIGVTGNVLFWPSRLTISLLEKVGLSKYFSIYVFSDEIGYSKPDREAFLKYAETAECEPERVIHVGDNVVEDVGGALSAGFYAVLIQRGLNDSIVVKALRSAVINDMRELLRVIEQF</sequence>
<comment type="similarity">
    <text evidence="1">Belongs to the HAD-like hydrolase superfamily.</text>
</comment>
<dbReference type="InterPro" id="IPR023214">
    <property type="entry name" value="HAD_sf"/>
</dbReference>
<dbReference type="NCBIfam" id="TIGR01549">
    <property type="entry name" value="HAD-SF-IA-v1"/>
    <property type="match status" value="1"/>
</dbReference>
<dbReference type="InterPro" id="IPR036412">
    <property type="entry name" value="HAD-like_sf"/>
</dbReference>
<dbReference type="OrthoDB" id="27736at2157"/>
<dbReference type="InterPro" id="IPR006439">
    <property type="entry name" value="HAD-SF_hydro_IA"/>
</dbReference>
<dbReference type="SFLD" id="SFLDS00003">
    <property type="entry name" value="Haloacid_Dehalogenase"/>
    <property type="match status" value="1"/>
</dbReference>
<dbReference type="KEGG" id="tcs:IMZ38_04630"/>
<dbReference type="PANTHER" id="PTHR43316">
    <property type="entry name" value="HYDROLASE, HALOACID DELAHOGENASE-RELATED"/>
    <property type="match status" value="1"/>
</dbReference>
<dbReference type="Gene3D" id="3.40.50.1000">
    <property type="entry name" value="HAD superfamily/HAD-like"/>
    <property type="match status" value="1"/>
</dbReference>
<dbReference type="Pfam" id="PF00702">
    <property type="entry name" value="Hydrolase"/>
    <property type="match status" value="1"/>
</dbReference>
<protein>
    <submittedName>
        <fullName evidence="3">HAD family hydrolase</fullName>
    </submittedName>
</protein>
<gene>
    <name evidence="3" type="ORF">IMZ38_04630</name>
</gene>
<dbReference type="Proteomes" id="UP000593766">
    <property type="component" value="Chromosome"/>
</dbReference>
<dbReference type="SUPFAM" id="SSF56784">
    <property type="entry name" value="HAD-like"/>
    <property type="match status" value="1"/>
</dbReference>
<proteinExistence type="inferred from homology"/>
<evidence type="ECO:0000313" key="4">
    <source>
        <dbReference type="Proteomes" id="UP000593766"/>
    </source>
</evidence>
<accession>A0A7M1UU01</accession>
<dbReference type="InterPro" id="IPR051540">
    <property type="entry name" value="S-2-haloacid_dehalogenase"/>
</dbReference>
<organism evidence="3 4">
    <name type="scientific">Thermosphaera chiliense</name>
    <dbReference type="NCBI Taxonomy" id="3402707"/>
    <lineage>
        <taxon>Archaea</taxon>
        <taxon>Thermoproteota</taxon>
        <taxon>Thermoprotei</taxon>
        <taxon>Desulfurococcales</taxon>
        <taxon>Desulfurococcaceae</taxon>
        <taxon>Thermosphaera</taxon>
    </lineage>
</organism>
<dbReference type="PANTHER" id="PTHR43316:SF3">
    <property type="entry name" value="HALOACID DEHALOGENASE, TYPE II (AFU_ORTHOLOGUE AFUA_2G07750)-RELATED"/>
    <property type="match status" value="1"/>
</dbReference>
<dbReference type="SFLD" id="SFLDG01129">
    <property type="entry name" value="C1.5:_HAD__Beta-PGM__Phosphata"/>
    <property type="match status" value="1"/>
</dbReference>
<evidence type="ECO:0000313" key="3">
    <source>
        <dbReference type="EMBL" id="QOR95123.1"/>
    </source>
</evidence>
<dbReference type="EMBL" id="CP063144">
    <property type="protein sequence ID" value="QOR95123.1"/>
    <property type="molecule type" value="Genomic_DNA"/>
</dbReference>
<keyword evidence="2 3" id="KW-0378">Hydrolase</keyword>
<evidence type="ECO:0000256" key="2">
    <source>
        <dbReference type="ARBA" id="ARBA00022801"/>
    </source>
</evidence>
<dbReference type="AlphaFoldDB" id="A0A7M1UU01"/>
<keyword evidence="4" id="KW-1185">Reference proteome</keyword>
<dbReference type="GO" id="GO:0016787">
    <property type="term" value="F:hydrolase activity"/>
    <property type="evidence" value="ECO:0007669"/>
    <property type="project" value="UniProtKB-KW"/>
</dbReference>
<reference evidence="3 4" key="1">
    <citation type="submission" date="2020-10" db="EMBL/GenBank/DDBJ databases">
        <title>Complete genome sequence of Thermosphaera aggregans strain 3507.</title>
        <authorList>
            <person name="Zayulina K.S."/>
            <person name="Elcheninov A.G."/>
            <person name="Toshchakov S.V."/>
            <person name="Kublanov I.V."/>
            <person name="Kochetkova T.V."/>
        </authorList>
    </citation>
    <scope>NUCLEOTIDE SEQUENCE [LARGE SCALE GENOMIC DNA]</scope>
    <source>
        <strain evidence="3 4">3507</strain>
    </source>
</reference>
<evidence type="ECO:0000256" key="1">
    <source>
        <dbReference type="ARBA" id="ARBA00007958"/>
    </source>
</evidence>
<name>A0A7M1UU01_9CREN</name>
<dbReference type="Gene3D" id="1.10.150.400">
    <property type="match status" value="1"/>
</dbReference>